<feature type="domain" description="C2H2-type" evidence="9">
    <location>
        <begin position="465"/>
        <end position="492"/>
    </location>
</feature>
<organism evidence="10 11">
    <name type="scientific">Amphibalanus amphitrite</name>
    <name type="common">Striped barnacle</name>
    <name type="synonym">Balanus amphitrite</name>
    <dbReference type="NCBI Taxonomy" id="1232801"/>
    <lineage>
        <taxon>Eukaryota</taxon>
        <taxon>Metazoa</taxon>
        <taxon>Ecdysozoa</taxon>
        <taxon>Arthropoda</taxon>
        <taxon>Crustacea</taxon>
        <taxon>Multicrustacea</taxon>
        <taxon>Cirripedia</taxon>
        <taxon>Thoracica</taxon>
        <taxon>Thoracicalcarea</taxon>
        <taxon>Balanomorpha</taxon>
        <taxon>Balanoidea</taxon>
        <taxon>Balanidae</taxon>
        <taxon>Amphibalaninae</taxon>
        <taxon>Amphibalanus</taxon>
    </lineage>
</organism>
<feature type="region of interest" description="Disordered" evidence="8">
    <location>
        <begin position="632"/>
        <end position="654"/>
    </location>
</feature>
<keyword evidence="2" id="KW-0479">Metal-binding</keyword>
<feature type="domain" description="C2H2-type" evidence="9">
    <location>
        <begin position="549"/>
        <end position="571"/>
    </location>
</feature>
<feature type="domain" description="C2H2-type" evidence="9">
    <location>
        <begin position="607"/>
        <end position="635"/>
    </location>
</feature>
<feature type="domain" description="C2H2-type" evidence="9">
    <location>
        <begin position="325"/>
        <end position="352"/>
    </location>
</feature>
<evidence type="ECO:0000256" key="6">
    <source>
        <dbReference type="ARBA" id="ARBA00023242"/>
    </source>
</evidence>
<feature type="domain" description="C2H2-type" evidence="9">
    <location>
        <begin position="381"/>
        <end position="408"/>
    </location>
</feature>
<evidence type="ECO:0000256" key="5">
    <source>
        <dbReference type="ARBA" id="ARBA00022833"/>
    </source>
</evidence>
<dbReference type="FunFam" id="3.30.160.60:FF:000512">
    <property type="entry name" value="zinc finger protein 197 isoform X1"/>
    <property type="match status" value="1"/>
</dbReference>
<dbReference type="InterPro" id="IPR013087">
    <property type="entry name" value="Znf_C2H2_type"/>
</dbReference>
<dbReference type="GO" id="GO:0045893">
    <property type="term" value="P:positive regulation of DNA-templated transcription"/>
    <property type="evidence" value="ECO:0007669"/>
    <property type="project" value="UniProtKB-ARBA"/>
</dbReference>
<keyword evidence="5" id="KW-0862">Zinc</keyword>
<evidence type="ECO:0000259" key="9">
    <source>
        <dbReference type="PROSITE" id="PS50157"/>
    </source>
</evidence>
<feature type="compositionally biased region" description="Basic and acidic residues" evidence="8">
    <location>
        <begin position="181"/>
        <end position="193"/>
    </location>
</feature>
<comment type="subcellular location">
    <subcellularLocation>
        <location evidence="1">Nucleus</location>
    </subcellularLocation>
</comment>
<feature type="domain" description="C2H2-type" evidence="9">
    <location>
        <begin position="521"/>
        <end position="548"/>
    </location>
</feature>
<dbReference type="FunFam" id="3.30.160.60:FF:001732">
    <property type="entry name" value="Zgc:162936"/>
    <property type="match status" value="1"/>
</dbReference>
<evidence type="ECO:0000256" key="4">
    <source>
        <dbReference type="ARBA" id="ARBA00022771"/>
    </source>
</evidence>
<feature type="domain" description="C2H2-type" evidence="9">
    <location>
        <begin position="493"/>
        <end position="520"/>
    </location>
</feature>
<dbReference type="InterPro" id="IPR050331">
    <property type="entry name" value="Zinc_finger"/>
</dbReference>
<name>A0A6A4V7D0_AMPAM</name>
<dbReference type="GO" id="GO:0043565">
    <property type="term" value="F:sequence-specific DNA binding"/>
    <property type="evidence" value="ECO:0007669"/>
    <property type="project" value="UniProtKB-ARBA"/>
</dbReference>
<dbReference type="SMART" id="SM00355">
    <property type="entry name" value="ZnF_C2H2"/>
    <property type="match status" value="12"/>
</dbReference>
<evidence type="ECO:0000256" key="3">
    <source>
        <dbReference type="ARBA" id="ARBA00022737"/>
    </source>
</evidence>
<dbReference type="PANTHER" id="PTHR16515:SF49">
    <property type="entry name" value="GASTRULA ZINC FINGER PROTEIN XLCGF49.1-LIKE-RELATED"/>
    <property type="match status" value="1"/>
</dbReference>
<keyword evidence="3" id="KW-0677">Repeat</keyword>
<dbReference type="OrthoDB" id="6354171at2759"/>
<keyword evidence="11" id="KW-1185">Reference proteome</keyword>
<dbReference type="PROSITE" id="PS50157">
    <property type="entry name" value="ZINC_FINGER_C2H2_2"/>
    <property type="match status" value="11"/>
</dbReference>
<evidence type="ECO:0000256" key="1">
    <source>
        <dbReference type="ARBA" id="ARBA00004123"/>
    </source>
</evidence>
<feature type="domain" description="C2H2-type" evidence="9">
    <location>
        <begin position="577"/>
        <end position="599"/>
    </location>
</feature>
<dbReference type="FunFam" id="3.30.160.60:FF:000557">
    <property type="entry name" value="zinc finger and SCAN domain-containing protein 29"/>
    <property type="match status" value="1"/>
</dbReference>
<dbReference type="SUPFAM" id="SSF57667">
    <property type="entry name" value="beta-beta-alpha zinc fingers"/>
    <property type="match status" value="7"/>
</dbReference>
<dbReference type="PROSITE" id="PS00028">
    <property type="entry name" value="ZINC_FINGER_C2H2_1"/>
    <property type="match status" value="11"/>
</dbReference>
<evidence type="ECO:0000313" key="11">
    <source>
        <dbReference type="Proteomes" id="UP000440578"/>
    </source>
</evidence>
<feature type="domain" description="C2H2-type" evidence="9">
    <location>
        <begin position="409"/>
        <end position="436"/>
    </location>
</feature>
<keyword evidence="4 7" id="KW-0863">Zinc-finger</keyword>
<dbReference type="InterPro" id="IPR036236">
    <property type="entry name" value="Znf_C2H2_sf"/>
</dbReference>
<feature type="compositionally biased region" description="Basic and acidic residues" evidence="8">
    <location>
        <begin position="644"/>
        <end position="654"/>
    </location>
</feature>
<accession>A0A6A4V7D0</accession>
<evidence type="ECO:0000256" key="7">
    <source>
        <dbReference type="PROSITE-ProRule" id="PRU00042"/>
    </source>
</evidence>
<evidence type="ECO:0000256" key="8">
    <source>
        <dbReference type="SAM" id="MobiDB-lite"/>
    </source>
</evidence>
<dbReference type="Proteomes" id="UP000440578">
    <property type="component" value="Unassembled WGS sequence"/>
</dbReference>
<dbReference type="AlphaFoldDB" id="A0A6A4V7D0"/>
<dbReference type="GO" id="GO:0005634">
    <property type="term" value="C:nucleus"/>
    <property type="evidence" value="ECO:0007669"/>
    <property type="project" value="UniProtKB-SubCell"/>
</dbReference>
<feature type="domain" description="C2H2-type" evidence="9">
    <location>
        <begin position="353"/>
        <end position="380"/>
    </location>
</feature>
<proteinExistence type="predicted"/>
<dbReference type="PANTHER" id="PTHR16515">
    <property type="entry name" value="PR DOMAIN ZINC FINGER PROTEIN"/>
    <property type="match status" value="1"/>
</dbReference>
<feature type="region of interest" description="Disordered" evidence="8">
    <location>
        <begin position="137"/>
        <end position="194"/>
    </location>
</feature>
<evidence type="ECO:0000313" key="10">
    <source>
        <dbReference type="EMBL" id="KAF0290506.1"/>
    </source>
</evidence>
<feature type="compositionally biased region" description="Basic and acidic residues" evidence="8">
    <location>
        <begin position="253"/>
        <end position="266"/>
    </location>
</feature>
<feature type="domain" description="C2H2-type" evidence="9">
    <location>
        <begin position="437"/>
        <end position="464"/>
    </location>
</feature>
<gene>
    <name evidence="10" type="primary">ZNF71_2</name>
    <name evidence="10" type="ORF">FJT64_011300</name>
</gene>
<comment type="caution">
    <text evidence="10">The sequence shown here is derived from an EMBL/GenBank/DDBJ whole genome shotgun (WGS) entry which is preliminary data.</text>
</comment>
<dbReference type="Gene3D" id="3.30.160.60">
    <property type="entry name" value="Classic Zinc Finger"/>
    <property type="match status" value="10"/>
</dbReference>
<dbReference type="Pfam" id="PF00096">
    <property type="entry name" value="zf-C2H2"/>
    <property type="match status" value="9"/>
</dbReference>
<reference evidence="10 11" key="1">
    <citation type="submission" date="2019-07" db="EMBL/GenBank/DDBJ databases">
        <title>Draft genome assembly of a fouling barnacle, Amphibalanus amphitrite (Darwin, 1854): The first reference genome for Thecostraca.</title>
        <authorList>
            <person name="Kim W."/>
        </authorList>
    </citation>
    <scope>NUCLEOTIDE SEQUENCE [LARGE SCALE GENOMIC DNA]</scope>
    <source>
        <strain evidence="10">SNU_AA5</strain>
        <tissue evidence="10">Soma without cirri and trophi</tissue>
    </source>
</reference>
<feature type="region of interest" description="Disordered" evidence="8">
    <location>
        <begin position="239"/>
        <end position="293"/>
    </location>
</feature>
<dbReference type="GO" id="GO:0005694">
    <property type="term" value="C:chromosome"/>
    <property type="evidence" value="ECO:0007669"/>
    <property type="project" value="UniProtKB-ARBA"/>
</dbReference>
<evidence type="ECO:0000256" key="2">
    <source>
        <dbReference type="ARBA" id="ARBA00022723"/>
    </source>
</evidence>
<sequence>MVPHFTRFYNIEHSTMQHVRIQGSQVELVRPTGPSVLLPTGGLPHLLPLHAVRAAGRPSWDPPAVSVGTPRPAAGCGGSPCTICGGGGAAINMYSEWSAAPRLPLPEKNYGTSSKKRHRKSLKLKIVRENNVWQQCSTVPEDSGRGASTRARPVRPGGDGGAACKRQLRKLQRQQQQQQKQTDRPKSSREKINIGRVFLTANRALYGCDDHDAAESSAARPAVSDEDGDEEDGRLFIALDAVPPEDGPIGTPEDERPSPEDDRPAEAELEVGQEPGDPEAGVEGGSKHVARRRVREQDKPLECPKCGRRFILSKMLDNHKCGVMYTCTECSKTFKKRCQLQAHSFIHKQAKDFVCSICQRAFKEKSNFNRHVRTHSSLRPYKCPHCVKCFKVAATLYVHRLTHDARGRFVCDFCQKDFKRPEHLRQHRRIHTGEKPYRCSVCQQCFTTDNTLRTHMRRHTGERPYPCPICQKRFTQSSAMKTHWKRHSESREFACSMCDLKFKQKYDLNRHMVSHNTERPHQCSVCHLRFKTRPSLQKHLETHSEERHFSCGTCGKAFRRVSYLRLHEATHGTSARFACTLCSKSFTRRYNLRLHQEEHEEGGRRRHFCSRCRRCFRRAAGLRQHMAVTHGGPALNAETGRIAGDPRPRAAEPE</sequence>
<protein>
    <submittedName>
        <fullName evidence="10">Endothelial zinc finger protein induced by tumor necrosis factor alpha</fullName>
    </submittedName>
</protein>
<dbReference type="EMBL" id="VIIS01001948">
    <property type="protein sequence ID" value="KAF0290506.1"/>
    <property type="molecule type" value="Genomic_DNA"/>
</dbReference>
<dbReference type="GO" id="GO:0008270">
    <property type="term" value="F:zinc ion binding"/>
    <property type="evidence" value="ECO:0007669"/>
    <property type="project" value="UniProtKB-KW"/>
</dbReference>
<dbReference type="FunFam" id="3.30.160.60:FF:000110">
    <property type="entry name" value="Zinc finger protein-like"/>
    <property type="match status" value="1"/>
</dbReference>
<keyword evidence="6" id="KW-0539">Nucleus</keyword>